<reference evidence="2" key="2">
    <citation type="journal article" date="2024" name="Plant">
        <title>Genomic evolution and insights into agronomic trait innovations of Sesamum species.</title>
        <authorList>
            <person name="Miao H."/>
            <person name="Wang L."/>
            <person name="Qu L."/>
            <person name="Liu H."/>
            <person name="Sun Y."/>
            <person name="Le M."/>
            <person name="Wang Q."/>
            <person name="Wei S."/>
            <person name="Zheng Y."/>
            <person name="Lin W."/>
            <person name="Duan Y."/>
            <person name="Cao H."/>
            <person name="Xiong S."/>
            <person name="Wang X."/>
            <person name="Wei L."/>
            <person name="Li C."/>
            <person name="Ma Q."/>
            <person name="Ju M."/>
            <person name="Zhao R."/>
            <person name="Li G."/>
            <person name="Mu C."/>
            <person name="Tian Q."/>
            <person name="Mei H."/>
            <person name="Zhang T."/>
            <person name="Gao T."/>
            <person name="Zhang H."/>
        </authorList>
    </citation>
    <scope>NUCLEOTIDE SEQUENCE</scope>
    <source>
        <strain evidence="2">K16</strain>
    </source>
</reference>
<dbReference type="InterPro" id="IPR000916">
    <property type="entry name" value="Bet_v_I/MLP"/>
</dbReference>
<dbReference type="PANTHER" id="PTHR31907">
    <property type="entry name" value="MLP-LIKE PROTEIN 423"/>
    <property type="match status" value="1"/>
</dbReference>
<protein>
    <submittedName>
        <fullName evidence="2">Kirola</fullName>
    </submittedName>
</protein>
<evidence type="ECO:0000313" key="2">
    <source>
        <dbReference type="EMBL" id="KAK4384665.1"/>
    </source>
</evidence>
<proteinExistence type="predicted"/>
<dbReference type="SUPFAM" id="SSF55961">
    <property type="entry name" value="Bet v1-like"/>
    <property type="match status" value="2"/>
</dbReference>
<gene>
    <name evidence="2" type="ORF">Sango_3038100</name>
</gene>
<dbReference type="Gene3D" id="3.30.530.20">
    <property type="match status" value="2"/>
</dbReference>
<evidence type="ECO:0000313" key="3">
    <source>
        <dbReference type="Proteomes" id="UP001289374"/>
    </source>
</evidence>
<dbReference type="GO" id="GO:0006952">
    <property type="term" value="P:defense response"/>
    <property type="evidence" value="ECO:0007669"/>
    <property type="project" value="InterPro"/>
</dbReference>
<dbReference type="Pfam" id="PF00407">
    <property type="entry name" value="Bet_v_1"/>
    <property type="match status" value="1"/>
</dbReference>
<reference evidence="2" key="1">
    <citation type="submission" date="2020-06" db="EMBL/GenBank/DDBJ databases">
        <authorList>
            <person name="Li T."/>
            <person name="Hu X."/>
            <person name="Zhang T."/>
            <person name="Song X."/>
            <person name="Zhang H."/>
            <person name="Dai N."/>
            <person name="Sheng W."/>
            <person name="Hou X."/>
            <person name="Wei L."/>
        </authorList>
    </citation>
    <scope>NUCLEOTIDE SEQUENCE</scope>
    <source>
        <strain evidence="2">K16</strain>
        <tissue evidence="2">Leaf</tissue>
    </source>
</reference>
<sequence length="257" mass="27944">MDELEGSTPISSSADKFYSFFKNDMNELVNIAPATFQSVDLISGEDGSVGAVKRWKYVLGGISLSVDLETLAIDDGARSITFRAVEGDVLQLYKTFQFTLAVSDGLAQWTILYERALPTAPAPDAYITFAIVNSKNDMNELVNVVPANFQSVELISGEDGSVGAVKRWKYVLGEISLSVDLETVAIDDGARSITFKAVDGDVLVLYKTYGFTIAVSDGLVVWTIFYQKAFITAPPPDAYAAFATMASKLVDIYLLNH</sequence>
<evidence type="ECO:0000259" key="1">
    <source>
        <dbReference type="SMART" id="SM01037"/>
    </source>
</evidence>
<keyword evidence="3" id="KW-1185">Reference proteome</keyword>
<dbReference type="InterPro" id="IPR051761">
    <property type="entry name" value="MLP-like_ligand-binding"/>
</dbReference>
<name>A0AAE1TB36_9LAMI</name>
<feature type="domain" description="Bet v I/Major latex protein" evidence="1">
    <location>
        <begin position="1"/>
        <end position="145"/>
    </location>
</feature>
<dbReference type="EMBL" id="JACGWL010000044">
    <property type="protein sequence ID" value="KAK4384665.1"/>
    <property type="molecule type" value="Genomic_DNA"/>
</dbReference>
<organism evidence="2 3">
    <name type="scientific">Sesamum angolense</name>
    <dbReference type="NCBI Taxonomy" id="2727404"/>
    <lineage>
        <taxon>Eukaryota</taxon>
        <taxon>Viridiplantae</taxon>
        <taxon>Streptophyta</taxon>
        <taxon>Embryophyta</taxon>
        <taxon>Tracheophyta</taxon>
        <taxon>Spermatophyta</taxon>
        <taxon>Magnoliopsida</taxon>
        <taxon>eudicotyledons</taxon>
        <taxon>Gunneridae</taxon>
        <taxon>Pentapetalae</taxon>
        <taxon>asterids</taxon>
        <taxon>lamiids</taxon>
        <taxon>Lamiales</taxon>
        <taxon>Pedaliaceae</taxon>
        <taxon>Sesamum</taxon>
    </lineage>
</organism>
<dbReference type="Proteomes" id="UP001289374">
    <property type="component" value="Unassembled WGS sequence"/>
</dbReference>
<dbReference type="InterPro" id="IPR023393">
    <property type="entry name" value="START-like_dom_sf"/>
</dbReference>
<accession>A0AAE1TB36</accession>
<comment type="caution">
    <text evidence="2">The sequence shown here is derived from an EMBL/GenBank/DDBJ whole genome shotgun (WGS) entry which is preliminary data.</text>
</comment>
<feature type="domain" description="Bet v I/Major latex protein" evidence="1">
    <location>
        <begin position="146"/>
        <end position="257"/>
    </location>
</feature>
<dbReference type="SMART" id="SM01037">
    <property type="entry name" value="Bet_v_1"/>
    <property type="match status" value="2"/>
</dbReference>
<dbReference type="AlphaFoldDB" id="A0AAE1TB36"/>